<keyword evidence="2" id="KW-1185">Reference proteome</keyword>
<dbReference type="EMBL" id="UZAI01017852">
    <property type="protein sequence ID" value="VDP30364.1"/>
    <property type="molecule type" value="Genomic_DNA"/>
</dbReference>
<proteinExistence type="predicted"/>
<accession>A0A3P8DE86</accession>
<sequence>MDLSDECTYFSELIFTLGLEPSTIRLYLPIEV</sequence>
<evidence type="ECO:0000313" key="2">
    <source>
        <dbReference type="Proteomes" id="UP000277204"/>
    </source>
</evidence>
<dbReference type="Proteomes" id="UP000277204">
    <property type="component" value="Unassembled WGS sequence"/>
</dbReference>
<dbReference type="AlphaFoldDB" id="A0A3P8DE86"/>
<organism evidence="1 2">
    <name type="scientific">Schistosoma margrebowiei</name>
    <dbReference type="NCBI Taxonomy" id="48269"/>
    <lineage>
        <taxon>Eukaryota</taxon>
        <taxon>Metazoa</taxon>
        <taxon>Spiralia</taxon>
        <taxon>Lophotrochozoa</taxon>
        <taxon>Platyhelminthes</taxon>
        <taxon>Trematoda</taxon>
        <taxon>Digenea</taxon>
        <taxon>Strigeidida</taxon>
        <taxon>Schistosomatoidea</taxon>
        <taxon>Schistosomatidae</taxon>
        <taxon>Schistosoma</taxon>
    </lineage>
</organism>
<protein>
    <submittedName>
        <fullName evidence="1">Uncharacterized protein</fullName>
    </submittedName>
</protein>
<gene>
    <name evidence="1" type="ORF">SMRZ_LOCUS19083</name>
</gene>
<evidence type="ECO:0000313" key="1">
    <source>
        <dbReference type="EMBL" id="VDP30364.1"/>
    </source>
</evidence>
<name>A0A3P8DE86_9TREM</name>
<reference evidence="1 2" key="1">
    <citation type="submission" date="2018-11" db="EMBL/GenBank/DDBJ databases">
        <authorList>
            <consortium name="Pathogen Informatics"/>
        </authorList>
    </citation>
    <scope>NUCLEOTIDE SEQUENCE [LARGE SCALE GENOMIC DNA]</scope>
    <source>
        <strain evidence="1 2">Zambia</strain>
    </source>
</reference>